<dbReference type="EMBL" id="BROD01000001">
    <property type="protein sequence ID" value="GKX66168.1"/>
    <property type="molecule type" value="Genomic_DNA"/>
</dbReference>
<dbReference type="Proteomes" id="UP001058074">
    <property type="component" value="Unassembled WGS sequence"/>
</dbReference>
<comment type="caution">
    <text evidence="1">The sequence shown here is derived from an EMBL/GenBank/DDBJ whole genome shotgun (WGS) entry which is preliminary data.</text>
</comment>
<reference evidence="1" key="1">
    <citation type="journal article" date="2025" name="Int. J. Syst. Evol. Microbiol.">
        <title>Inconstantimicrobium mannanitabidum sp. nov., a novel member of the family Clostridiaceae isolated from anoxic soil under the treatment of reductive soil disinfestation.</title>
        <authorList>
            <person name="Ueki A."/>
            <person name="Tonouchi A."/>
            <person name="Honma S."/>
            <person name="Kaku N."/>
            <person name="Ueki K."/>
        </authorList>
    </citation>
    <scope>NUCLEOTIDE SEQUENCE</scope>
    <source>
        <strain evidence="1">TW13</strain>
    </source>
</reference>
<sequence>MQVTKKLNKLAQDLNLSKNKIVEEKEIEDNIDLHNECDDATNRHMKNVSITLMGDRENFYFHVNNKQVDKTAISQEELDGLYNWLIKENTSSHAVTCNDKSQVILIRNSILFAGAK</sequence>
<name>A0ACB5RAF1_9CLOT</name>
<proteinExistence type="predicted"/>
<keyword evidence="2" id="KW-1185">Reference proteome</keyword>
<evidence type="ECO:0000313" key="1">
    <source>
        <dbReference type="EMBL" id="GKX66168.1"/>
    </source>
</evidence>
<protein>
    <submittedName>
        <fullName evidence="1">Uncharacterized protein</fullName>
    </submittedName>
</protein>
<gene>
    <name evidence="1" type="ORF">rsdtw13_14260</name>
</gene>
<evidence type="ECO:0000313" key="2">
    <source>
        <dbReference type="Proteomes" id="UP001058074"/>
    </source>
</evidence>
<accession>A0ACB5RAF1</accession>
<organism evidence="1 2">
    <name type="scientific">Inconstantimicrobium mannanitabidum</name>
    <dbReference type="NCBI Taxonomy" id="1604901"/>
    <lineage>
        <taxon>Bacteria</taxon>
        <taxon>Bacillati</taxon>
        <taxon>Bacillota</taxon>
        <taxon>Clostridia</taxon>
        <taxon>Eubacteriales</taxon>
        <taxon>Clostridiaceae</taxon>
        <taxon>Inconstantimicrobium</taxon>
    </lineage>
</organism>